<dbReference type="SUPFAM" id="SSF48452">
    <property type="entry name" value="TPR-like"/>
    <property type="match status" value="1"/>
</dbReference>
<keyword evidence="2 3" id="KW-0802">TPR repeat</keyword>
<proteinExistence type="predicted"/>
<dbReference type="EMBL" id="LKCM01000064">
    <property type="protein sequence ID" value="KPQ44658.1"/>
    <property type="molecule type" value="Genomic_DNA"/>
</dbReference>
<dbReference type="SMART" id="SM00028">
    <property type="entry name" value="TPR"/>
    <property type="match status" value="6"/>
</dbReference>
<evidence type="ECO:0000256" key="3">
    <source>
        <dbReference type="PROSITE-ProRule" id="PRU00339"/>
    </source>
</evidence>
<keyword evidence="1" id="KW-0677">Repeat</keyword>
<evidence type="ECO:0000313" key="5">
    <source>
        <dbReference type="Proteomes" id="UP000050360"/>
    </source>
</evidence>
<dbReference type="Gene3D" id="1.25.40.10">
    <property type="entry name" value="Tetratricopeptide repeat domain"/>
    <property type="match status" value="2"/>
</dbReference>
<dbReference type="Pfam" id="PF00515">
    <property type="entry name" value="TPR_1"/>
    <property type="match status" value="1"/>
</dbReference>
<dbReference type="Gene3D" id="3.60.110.10">
    <property type="entry name" value="Carbon-nitrogen hydrolase"/>
    <property type="match status" value="1"/>
</dbReference>
<feature type="repeat" description="TPR" evidence="3">
    <location>
        <begin position="198"/>
        <end position="231"/>
    </location>
</feature>
<dbReference type="PANTHER" id="PTHR45641:SF19">
    <property type="entry name" value="NEPHROCYSTIN-3"/>
    <property type="match status" value="1"/>
</dbReference>
<evidence type="ECO:0000256" key="2">
    <source>
        <dbReference type="ARBA" id="ARBA00022803"/>
    </source>
</evidence>
<dbReference type="InterPro" id="IPR036526">
    <property type="entry name" value="C-N_Hydrolase_sf"/>
</dbReference>
<comment type="caution">
    <text evidence="4">The sequence shown here is derived from an EMBL/GenBank/DDBJ whole genome shotgun (WGS) entry which is preliminary data.</text>
</comment>
<organism evidence="4 5">
    <name type="scientific">Candidatus Methanoperedens nitratireducens</name>
    <dbReference type="NCBI Taxonomy" id="1392998"/>
    <lineage>
        <taxon>Archaea</taxon>
        <taxon>Methanobacteriati</taxon>
        <taxon>Methanobacteriota</taxon>
        <taxon>Stenosarchaea group</taxon>
        <taxon>Methanomicrobia</taxon>
        <taxon>Methanosarcinales</taxon>
        <taxon>ANME-2 cluster</taxon>
        <taxon>Candidatus Methanoperedentaceae</taxon>
        <taxon>Candidatus Methanoperedens</taxon>
    </lineage>
</organism>
<dbReference type="Pfam" id="PF13181">
    <property type="entry name" value="TPR_8"/>
    <property type="match status" value="1"/>
</dbReference>
<gene>
    <name evidence="4" type="ORF">MPEBLZ_00751</name>
</gene>
<dbReference type="AlphaFoldDB" id="A0A0N8KRD8"/>
<sequence>MSRQLKDKALRLFKAAKSEFDRGLFEDSLKNYLFSLDIQEKLSKSDPFLNILIAATLYNLGVLLSKMGKPEEAKNSYERAIKMYGGLLAGDPGNVEYQLQIAGALNNLGILLSDMGKPEEAKNSYERALKIYEALLAGDPGNVVYQSDVAGLLNNLGVLLSKMGKPEETKNSYERALKMREGLLAGDPGNVEYQSDVASVLNNLGNLLSDMGKPEEAKNSYERALKMREGLLASDPGNVVYQSDVASVLNNLGLSLEQTGYFLAAKKCYEDSLVILKESLDYMTIKVKSRAIINLIQLIAKKAGRETNNIKKSSNFKEIYEKYLLFQSFFDKNKLDYEKQMIKEAGLTAHIHYLMLSARNEDDPDQRIREYEICIQEVKKIFQDEKDENLKELWSSMIYYLEGRILINKSIKSEVPDKELIRLAVEKFERAKERYKNAQVCYYIYSIILEIESAKVLDDNNIPNLKEKLKTAIGSLPAKMNPNVVSAFKEIDSILDLKKPKYDPESFRKINRCITKIDGALGDIFYHIIEKLETYSKEPFNPNVSYSNWELNFRFDEPEKIQGKLTIKIGDNILFDEPLGKRYEIPPIENYVPVTKDATVVFETQNGKIVTRQINFCDKIKCGEGRLDVHTILYDCKRKISSPNFNIAIVQLKYHLFQENHALMIEDDEKYRNKVTVIMDEILKNKTDLIIFPEFSIPFEYLSTLKKYSDDYGPTIIAGSHYVTENNLMQHNELFADKFDDKDLLKNISPIIISGSLILHTEKVLGAKIERACFSEEGMKHGTLNRIFKLRDDVTCGIMICYDYMNTPLRSRISEVCNLIVVPQTNPGTKRFHEIGKGEIINPSGAGMKAYVMASGLFTFPKIYGIMGGDSGVIPTLDSDTYNEKQDSIILSEKDIDDQPVKEQFIQLASLKMNFNTARDTQVSPVPITYKLIHIFEKNEIVGSKKEKPELFLELIENIKSCTDKEILKELLGNNKSLIQTFSPLWHKEIWGTKEKPKNLINLDLDKMKDKCLSIIIG</sequence>
<reference evidence="4 5" key="1">
    <citation type="submission" date="2015-09" db="EMBL/GenBank/DDBJ databases">
        <title>A metagenomics-based metabolic model of nitrate-dependent anaerobic oxidation of methane by Methanoperedens-like archaea.</title>
        <authorList>
            <person name="Arshad A."/>
            <person name="Speth D.R."/>
            <person name="De Graaf R.M."/>
            <person name="Op Den Camp H.J."/>
            <person name="Jetten M.S."/>
            <person name="Welte C.U."/>
        </authorList>
    </citation>
    <scope>NUCLEOTIDE SEQUENCE [LARGE SCALE GENOMIC DNA]</scope>
</reference>
<accession>A0A0N8KRD8</accession>
<feature type="repeat" description="TPR" evidence="3">
    <location>
        <begin position="54"/>
        <end position="87"/>
    </location>
</feature>
<evidence type="ECO:0000256" key="1">
    <source>
        <dbReference type="ARBA" id="ARBA00022737"/>
    </source>
</evidence>
<dbReference type="InterPro" id="IPR011990">
    <property type="entry name" value="TPR-like_helical_dom_sf"/>
</dbReference>
<dbReference type="Proteomes" id="UP000050360">
    <property type="component" value="Unassembled WGS sequence"/>
</dbReference>
<dbReference type="SUPFAM" id="SSF56317">
    <property type="entry name" value="Carbon-nitrogen hydrolase"/>
    <property type="match status" value="1"/>
</dbReference>
<evidence type="ECO:0000313" key="4">
    <source>
        <dbReference type="EMBL" id="KPQ44658.1"/>
    </source>
</evidence>
<feature type="repeat" description="TPR" evidence="3">
    <location>
        <begin position="102"/>
        <end position="135"/>
    </location>
</feature>
<protein>
    <submittedName>
        <fullName evidence="4">Kinesin light chain</fullName>
    </submittedName>
</protein>
<dbReference type="PROSITE" id="PS50005">
    <property type="entry name" value="TPR"/>
    <property type="match status" value="3"/>
</dbReference>
<dbReference type="InterPro" id="IPR019734">
    <property type="entry name" value="TPR_rpt"/>
</dbReference>
<dbReference type="PANTHER" id="PTHR45641">
    <property type="entry name" value="TETRATRICOPEPTIDE REPEAT PROTEIN (AFU_ORTHOLOGUE AFUA_6G03870)"/>
    <property type="match status" value="1"/>
</dbReference>
<dbReference type="Pfam" id="PF13424">
    <property type="entry name" value="TPR_12"/>
    <property type="match status" value="1"/>
</dbReference>
<dbReference type="Pfam" id="PF13374">
    <property type="entry name" value="TPR_10"/>
    <property type="match status" value="1"/>
</dbReference>
<name>A0A0N8KRD8_9EURY</name>
<dbReference type="PATRIC" id="fig|1719120.3.peg.814"/>